<accession>A0A0E9PNL2</accession>
<evidence type="ECO:0000313" key="1">
    <source>
        <dbReference type="EMBL" id="JAH05418.1"/>
    </source>
</evidence>
<dbReference type="EMBL" id="GBXM01103159">
    <property type="protein sequence ID" value="JAH05418.1"/>
    <property type="molecule type" value="Transcribed_RNA"/>
</dbReference>
<sequence length="31" mass="3567">MTHPLTNHTPVSWCTFYSPWSFGSLKQKEVG</sequence>
<reference evidence="1" key="2">
    <citation type="journal article" date="2015" name="Fish Shellfish Immunol.">
        <title>Early steps in the European eel (Anguilla anguilla)-Vibrio vulnificus interaction in the gills: Role of the RtxA13 toxin.</title>
        <authorList>
            <person name="Callol A."/>
            <person name="Pajuelo D."/>
            <person name="Ebbesson L."/>
            <person name="Teles M."/>
            <person name="MacKenzie S."/>
            <person name="Amaro C."/>
        </authorList>
    </citation>
    <scope>NUCLEOTIDE SEQUENCE</scope>
</reference>
<dbReference type="AlphaFoldDB" id="A0A0E9PNL2"/>
<name>A0A0E9PNL2_ANGAN</name>
<organism evidence="1">
    <name type="scientific">Anguilla anguilla</name>
    <name type="common">European freshwater eel</name>
    <name type="synonym">Muraena anguilla</name>
    <dbReference type="NCBI Taxonomy" id="7936"/>
    <lineage>
        <taxon>Eukaryota</taxon>
        <taxon>Metazoa</taxon>
        <taxon>Chordata</taxon>
        <taxon>Craniata</taxon>
        <taxon>Vertebrata</taxon>
        <taxon>Euteleostomi</taxon>
        <taxon>Actinopterygii</taxon>
        <taxon>Neopterygii</taxon>
        <taxon>Teleostei</taxon>
        <taxon>Anguilliformes</taxon>
        <taxon>Anguillidae</taxon>
        <taxon>Anguilla</taxon>
    </lineage>
</organism>
<reference evidence="1" key="1">
    <citation type="submission" date="2014-11" db="EMBL/GenBank/DDBJ databases">
        <authorList>
            <person name="Amaro Gonzalez C."/>
        </authorList>
    </citation>
    <scope>NUCLEOTIDE SEQUENCE</scope>
</reference>
<protein>
    <submittedName>
        <fullName evidence="1">Uncharacterized protein</fullName>
    </submittedName>
</protein>
<proteinExistence type="predicted"/>